<reference evidence="2" key="2">
    <citation type="submission" date="2015-01" db="EMBL/GenBank/DDBJ databases">
        <title>Evolutionary Origins and Diversification of the Mycorrhizal Mutualists.</title>
        <authorList>
            <consortium name="DOE Joint Genome Institute"/>
            <consortium name="Mycorrhizal Genomics Consortium"/>
            <person name="Kohler A."/>
            <person name="Kuo A."/>
            <person name="Nagy L.G."/>
            <person name="Floudas D."/>
            <person name="Copeland A."/>
            <person name="Barry K.W."/>
            <person name="Cichocki N."/>
            <person name="Veneault-Fourrey C."/>
            <person name="LaButti K."/>
            <person name="Lindquist E.A."/>
            <person name="Lipzen A."/>
            <person name="Lundell T."/>
            <person name="Morin E."/>
            <person name="Murat C."/>
            <person name="Riley R."/>
            <person name="Ohm R."/>
            <person name="Sun H."/>
            <person name="Tunlid A."/>
            <person name="Henrissat B."/>
            <person name="Grigoriev I.V."/>
            <person name="Hibbett D.S."/>
            <person name="Martin F."/>
        </authorList>
    </citation>
    <scope>NUCLEOTIDE SEQUENCE [LARGE SCALE GENOMIC DNA]</scope>
    <source>
        <strain evidence="2">Foug A</strain>
    </source>
</reference>
<keyword evidence="2" id="KW-1185">Reference proteome</keyword>
<dbReference type="InParanoid" id="A0A0C3AKS8"/>
<sequence length="97" mass="10935">MACSCSGIVIYRCCRTSTATLHWLKGRRGVPTRCTQNLSGKCFLYQILGKLRRETFNPPTELAGVVTTWMEVRAVVSKSFQMPPRRSLIMNPESNVP</sequence>
<protein>
    <submittedName>
        <fullName evidence="1">Uncharacterized protein</fullName>
    </submittedName>
</protein>
<dbReference type="HOGENOM" id="CLU_2347929_0_0_1"/>
<evidence type="ECO:0000313" key="1">
    <source>
        <dbReference type="EMBL" id="KIM65552.1"/>
    </source>
</evidence>
<organism evidence="1 2">
    <name type="scientific">Scleroderma citrinum Foug A</name>
    <dbReference type="NCBI Taxonomy" id="1036808"/>
    <lineage>
        <taxon>Eukaryota</taxon>
        <taxon>Fungi</taxon>
        <taxon>Dikarya</taxon>
        <taxon>Basidiomycota</taxon>
        <taxon>Agaricomycotina</taxon>
        <taxon>Agaricomycetes</taxon>
        <taxon>Agaricomycetidae</taxon>
        <taxon>Boletales</taxon>
        <taxon>Sclerodermatineae</taxon>
        <taxon>Sclerodermataceae</taxon>
        <taxon>Scleroderma</taxon>
    </lineage>
</organism>
<gene>
    <name evidence="1" type="ORF">SCLCIDRAFT_475435</name>
</gene>
<reference evidence="1 2" key="1">
    <citation type="submission" date="2014-04" db="EMBL/GenBank/DDBJ databases">
        <authorList>
            <consortium name="DOE Joint Genome Institute"/>
            <person name="Kuo A."/>
            <person name="Kohler A."/>
            <person name="Nagy L.G."/>
            <person name="Floudas D."/>
            <person name="Copeland A."/>
            <person name="Barry K.W."/>
            <person name="Cichocki N."/>
            <person name="Veneault-Fourrey C."/>
            <person name="LaButti K."/>
            <person name="Lindquist E.A."/>
            <person name="Lipzen A."/>
            <person name="Lundell T."/>
            <person name="Morin E."/>
            <person name="Murat C."/>
            <person name="Sun H."/>
            <person name="Tunlid A."/>
            <person name="Henrissat B."/>
            <person name="Grigoriev I.V."/>
            <person name="Hibbett D.S."/>
            <person name="Martin F."/>
            <person name="Nordberg H.P."/>
            <person name="Cantor M.N."/>
            <person name="Hua S.X."/>
        </authorList>
    </citation>
    <scope>NUCLEOTIDE SEQUENCE [LARGE SCALE GENOMIC DNA]</scope>
    <source>
        <strain evidence="1 2">Foug A</strain>
    </source>
</reference>
<dbReference type="Proteomes" id="UP000053989">
    <property type="component" value="Unassembled WGS sequence"/>
</dbReference>
<dbReference type="AlphaFoldDB" id="A0A0C3AKS8"/>
<proteinExistence type="predicted"/>
<evidence type="ECO:0000313" key="2">
    <source>
        <dbReference type="Proteomes" id="UP000053989"/>
    </source>
</evidence>
<name>A0A0C3AKS8_9AGAM</name>
<dbReference type="EMBL" id="KN822022">
    <property type="protein sequence ID" value="KIM65552.1"/>
    <property type="molecule type" value="Genomic_DNA"/>
</dbReference>
<accession>A0A0C3AKS8</accession>